<name>A0A919MPP2_9ACTN</name>
<dbReference type="EMBL" id="BOMQ01000074">
    <property type="protein sequence ID" value="GIE52806.1"/>
    <property type="molecule type" value="Genomic_DNA"/>
</dbReference>
<dbReference type="AlphaFoldDB" id="A0A919MPP2"/>
<feature type="region of interest" description="Disordered" evidence="1">
    <location>
        <begin position="1"/>
        <end position="46"/>
    </location>
</feature>
<accession>A0A919MPP2</accession>
<keyword evidence="3" id="KW-1185">Reference proteome</keyword>
<gene>
    <name evidence="2" type="ORF">Ani05nite_63400</name>
</gene>
<evidence type="ECO:0000313" key="2">
    <source>
        <dbReference type="EMBL" id="GIE52806.1"/>
    </source>
</evidence>
<sequence>MAEGPAAVTEAAPASVEGSPSSAASQPPPSEGSADAIATEPPDWSPGEFTEAQLAARIGERMLAAARRAERIGFVARVHRARPGHPVPSVELPTATVRFLVPRDLGFARTDAVAGVRDDVLALAVWAFREADAHFPGLNDVQVQVGGDGAAPGGPGLDAAVALAGLVLREGAVHVGAGLSADVVMVRRALEAGRMRWPLLAVDDLVAQLAAYRDRSARYRPDALADHVAEIFARRRAVSSTGAEAGDGRTGVRALRSRVLGTEEASETPLRRARLDGLGARVSAVGGDRVVEVFLAHADSATVLVLRRSYETTDAGPRLAGRKVAGVSLAALAGGAVVTESAARSASRAVRLGTRRLSRTEAMTSRGSWEDLPRALIADDLGALAAELDGLPPRPVRARVEAELVRVVPVAEVRSISYAPGAQRLDAVITDAAGVTAVVSATHAACAPGRLDSMAAALRGDLRYVAGSVRRSGGEVVIDPTGFALADSVVVPDLTDADRTADPGSAPAQAPDALGLALDEAAAVLAELAHGGLQHAPATVPDRLRATARRLRGVGLRRAGEAVEALAAGLGPDPGDAAVEAWVDAHLRVNLAAEMR</sequence>
<organism evidence="2 3">
    <name type="scientific">Actinoplanes nipponensis</name>
    <dbReference type="NCBI Taxonomy" id="135950"/>
    <lineage>
        <taxon>Bacteria</taxon>
        <taxon>Bacillati</taxon>
        <taxon>Actinomycetota</taxon>
        <taxon>Actinomycetes</taxon>
        <taxon>Micromonosporales</taxon>
        <taxon>Micromonosporaceae</taxon>
        <taxon>Actinoplanes</taxon>
    </lineage>
</organism>
<protein>
    <submittedName>
        <fullName evidence="2">Uncharacterized protein</fullName>
    </submittedName>
</protein>
<evidence type="ECO:0000313" key="3">
    <source>
        <dbReference type="Proteomes" id="UP000647172"/>
    </source>
</evidence>
<dbReference type="Proteomes" id="UP000647172">
    <property type="component" value="Unassembled WGS sequence"/>
</dbReference>
<evidence type="ECO:0000256" key="1">
    <source>
        <dbReference type="SAM" id="MobiDB-lite"/>
    </source>
</evidence>
<proteinExistence type="predicted"/>
<comment type="caution">
    <text evidence="2">The sequence shown here is derived from an EMBL/GenBank/DDBJ whole genome shotgun (WGS) entry which is preliminary data.</text>
</comment>
<reference evidence="2" key="1">
    <citation type="submission" date="2021-01" db="EMBL/GenBank/DDBJ databases">
        <title>Whole genome shotgun sequence of Actinoplanes nipponensis NBRC 14063.</title>
        <authorList>
            <person name="Komaki H."/>
            <person name="Tamura T."/>
        </authorList>
    </citation>
    <scope>NUCLEOTIDE SEQUENCE</scope>
    <source>
        <strain evidence="2">NBRC 14063</strain>
    </source>
</reference>